<dbReference type="EMBL" id="KF900607">
    <property type="protein sequence ID" value="AIF00927.1"/>
    <property type="molecule type" value="Genomic_DNA"/>
</dbReference>
<dbReference type="GO" id="GO:0005886">
    <property type="term" value="C:plasma membrane"/>
    <property type="evidence" value="ECO:0007669"/>
    <property type="project" value="UniProtKB-SubCell"/>
</dbReference>
<keyword evidence="6 8" id="KW-1133">Transmembrane helix</keyword>
<feature type="transmembrane region" description="Helical" evidence="8">
    <location>
        <begin position="65"/>
        <end position="87"/>
    </location>
</feature>
<name>A0A075GG61_9EURY</name>
<keyword evidence="5 8" id="KW-0812">Transmembrane</keyword>
<feature type="transmembrane region" description="Helical" evidence="8">
    <location>
        <begin position="141"/>
        <end position="164"/>
    </location>
</feature>
<dbReference type="Pfam" id="PF01594">
    <property type="entry name" value="AI-2E_transport"/>
    <property type="match status" value="1"/>
</dbReference>
<dbReference type="AlphaFoldDB" id="A0A075GG61"/>
<keyword evidence="3" id="KW-0813">Transport</keyword>
<sequence length="349" mass="38323">MGKVDRFYGVKLSTAANVAILLFVSVLALIHLKSVIQPFVVAILLFFLIYPPAQWLEKRYGHPLMAYGILVSFTIGFIFLVAVLLYANLQSFSDQVPQLTEQFHAKVAWLEGLTLFGYSIELGSVVDQVGVESIEAMSKNFLGSLASFTGGVVTTLIFLIFIILEAESLPNRLRAAYPDQVARFENIAERSGESVTTYVATRASVAFGQSVCVALILFFFGIPGWLLWACIAFLLDFVPYIGGLIATLPPIILGFVLFEPTTLALLVVLLVANQQTWGGFIEPQLSGQRLDVSPIALLLLVAFWGWLWGLMGMVLGVPLGVIMKLALENDERTKPMAIMLSKNPPSEEE</sequence>
<organism evidence="9">
    <name type="scientific">uncultured marine group II/III euryarchaeote KM3_13_G12</name>
    <dbReference type="NCBI Taxonomy" id="1457874"/>
    <lineage>
        <taxon>Archaea</taxon>
        <taxon>Methanobacteriati</taxon>
        <taxon>Methanobacteriota</taxon>
        <taxon>environmental samples</taxon>
    </lineage>
</organism>
<accession>A0A075GG61</accession>
<evidence type="ECO:0000256" key="7">
    <source>
        <dbReference type="ARBA" id="ARBA00023136"/>
    </source>
</evidence>
<feature type="transmembrane region" description="Helical" evidence="8">
    <location>
        <begin position="12"/>
        <end position="30"/>
    </location>
</feature>
<keyword evidence="7 8" id="KW-0472">Membrane</keyword>
<dbReference type="InterPro" id="IPR002549">
    <property type="entry name" value="AI-2E-like"/>
</dbReference>
<comment type="subcellular location">
    <subcellularLocation>
        <location evidence="1">Cell membrane</location>
        <topology evidence="1">Multi-pass membrane protein</topology>
    </subcellularLocation>
</comment>
<evidence type="ECO:0000256" key="3">
    <source>
        <dbReference type="ARBA" id="ARBA00022448"/>
    </source>
</evidence>
<evidence type="ECO:0000256" key="4">
    <source>
        <dbReference type="ARBA" id="ARBA00022475"/>
    </source>
</evidence>
<feature type="transmembrane region" description="Helical" evidence="8">
    <location>
        <begin position="292"/>
        <end position="322"/>
    </location>
</feature>
<evidence type="ECO:0000313" key="9">
    <source>
        <dbReference type="EMBL" id="AIF00927.1"/>
    </source>
</evidence>
<feature type="transmembrane region" description="Helical" evidence="8">
    <location>
        <begin position="36"/>
        <end position="53"/>
    </location>
</feature>
<evidence type="ECO:0000256" key="2">
    <source>
        <dbReference type="ARBA" id="ARBA00009773"/>
    </source>
</evidence>
<feature type="transmembrane region" description="Helical" evidence="8">
    <location>
        <begin position="252"/>
        <end position="272"/>
    </location>
</feature>
<evidence type="ECO:0000256" key="6">
    <source>
        <dbReference type="ARBA" id="ARBA00022989"/>
    </source>
</evidence>
<dbReference type="PANTHER" id="PTHR21716">
    <property type="entry name" value="TRANSMEMBRANE PROTEIN"/>
    <property type="match status" value="1"/>
</dbReference>
<keyword evidence="4" id="KW-1003">Cell membrane</keyword>
<evidence type="ECO:0000256" key="5">
    <source>
        <dbReference type="ARBA" id="ARBA00022692"/>
    </source>
</evidence>
<dbReference type="GO" id="GO:0055085">
    <property type="term" value="P:transmembrane transport"/>
    <property type="evidence" value="ECO:0007669"/>
    <property type="project" value="TreeGrafter"/>
</dbReference>
<protein>
    <submittedName>
        <fullName evidence="9">Putative permease</fullName>
    </submittedName>
</protein>
<comment type="similarity">
    <text evidence="2">Belongs to the autoinducer-2 exporter (AI-2E) (TC 2.A.86) family.</text>
</comment>
<reference evidence="9" key="1">
    <citation type="journal article" date="2014" name="Genome Biol. Evol.">
        <title>Pangenome evidence for extensive interdomain horizontal transfer affecting lineage core and shell genes in uncultured planktonic thaumarchaeota and euryarchaeota.</title>
        <authorList>
            <person name="Deschamps P."/>
            <person name="Zivanovic Y."/>
            <person name="Moreira D."/>
            <person name="Rodriguez-Valera F."/>
            <person name="Lopez-Garcia P."/>
        </authorList>
    </citation>
    <scope>NUCLEOTIDE SEQUENCE</scope>
</reference>
<dbReference type="PANTHER" id="PTHR21716:SF53">
    <property type="entry name" value="PERMEASE PERM-RELATED"/>
    <property type="match status" value="1"/>
</dbReference>
<evidence type="ECO:0000256" key="1">
    <source>
        <dbReference type="ARBA" id="ARBA00004651"/>
    </source>
</evidence>
<evidence type="ECO:0000256" key="8">
    <source>
        <dbReference type="SAM" id="Phobius"/>
    </source>
</evidence>
<proteinExistence type="inferred from homology"/>